<name>A0ABT9AIE0_9BACT</name>
<proteinExistence type="predicted"/>
<evidence type="ECO:0000313" key="3">
    <source>
        <dbReference type="Proteomes" id="UP001167796"/>
    </source>
</evidence>
<evidence type="ECO:0000256" key="1">
    <source>
        <dbReference type="SAM" id="SignalP"/>
    </source>
</evidence>
<dbReference type="EMBL" id="JAUQSX010000016">
    <property type="protein sequence ID" value="MDO7849333.1"/>
    <property type="molecule type" value="Genomic_DNA"/>
</dbReference>
<evidence type="ECO:0008006" key="4">
    <source>
        <dbReference type="Google" id="ProtNLM"/>
    </source>
</evidence>
<keyword evidence="3" id="KW-1185">Reference proteome</keyword>
<accession>A0ABT9AIE0</accession>
<reference evidence="2" key="1">
    <citation type="submission" date="2023-07" db="EMBL/GenBank/DDBJ databases">
        <authorList>
            <person name="Kim M.K."/>
        </authorList>
    </citation>
    <scope>NUCLEOTIDE SEQUENCE</scope>
    <source>
        <strain evidence="2">M29</strain>
    </source>
</reference>
<gene>
    <name evidence="2" type="ORF">Q5H92_23420</name>
</gene>
<keyword evidence="1" id="KW-0732">Signal</keyword>
<comment type="caution">
    <text evidence="2">The sequence shown here is derived from an EMBL/GenBank/DDBJ whole genome shotgun (WGS) entry which is preliminary data.</text>
</comment>
<protein>
    <recommendedName>
        <fullName evidence="4">PBP domain-containing protein</fullName>
    </recommendedName>
</protein>
<feature type="signal peptide" evidence="1">
    <location>
        <begin position="1"/>
        <end position="25"/>
    </location>
</feature>
<sequence length="149" mass="16252">MAWLSRLTFFLLLFLLVAGRAPAWAQDQNLVIIGNGKGVPSEMKLAQLKATMRGEKLRWPDGSKVVIALLKTTTPIGQSTSRKIYNMSANELNKYWLALVFQGKADAPNFFNSEAELAEFVAQTAGAIGVVNQPVPSSKTITIEGKKSI</sequence>
<evidence type="ECO:0000313" key="2">
    <source>
        <dbReference type="EMBL" id="MDO7849333.1"/>
    </source>
</evidence>
<dbReference type="RefSeq" id="WP_305014001.1">
    <property type="nucleotide sequence ID" value="NZ_JAUQSX010000016.1"/>
</dbReference>
<feature type="chain" id="PRO_5045330107" description="PBP domain-containing protein" evidence="1">
    <location>
        <begin position="26"/>
        <end position="149"/>
    </location>
</feature>
<dbReference type="SUPFAM" id="SSF53850">
    <property type="entry name" value="Periplasmic binding protein-like II"/>
    <property type="match status" value="1"/>
</dbReference>
<dbReference type="Proteomes" id="UP001167796">
    <property type="component" value="Unassembled WGS sequence"/>
</dbReference>
<dbReference type="Gene3D" id="3.40.190.10">
    <property type="entry name" value="Periplasmic binding protein-like II"/>
    <property type="match status" value="1"/>
</dbReference>
<organism evidence="2 3">
    <name type="scientific">Hymenobacter mellowenesis</name>
    <dbReference type="NCBI Taxonomy" id="3063995"/>
    <lineage>
        <taxon>Bacteria</taxon>
        <taxon>Pseudomonadati</taxon>
        <taxon>Bacteroidota</taxon>
        <taxon>Cytophagia</taxon>
        <taxon>Cytophagales</taxon>
        <taxon>Hymenobacteraceae</taxon>
        <taxon>Hymenobacter</taxon>
    </lineage>
</organism>